<reference evidence="2" key="1">
    <citation type="submission" date="2020-11" db="EMBL/GenBank/DDBJ databases">
        <authorList>
            <person name="Tran Van P."/>
        </authorList>
    </citation>
    <scope>NUCLEOTIDE SEQUENCE</scope>
</reference>
<proteinExistence type="predicted"/>
<dbReference type="Proteomes" id="UP000728032">
    <property type="component" value="Unassembled WGS sequence"/>
</dbReference>
<evidence type="ECO:0000256" key="1">
    <source>
        <dbReference type="SAM" id="Phobius"/>
    </source>
</evidence>
<accession>A0A7R9MHR1</accession>
<dbReference type="AlphaFoldDB" id="A0A7R9MHR1"/>
<dbReference type="EMBL" id="CAJPVJ010019483">
    <property type="protein sequence ID" value="CAG2177313.1"/>
    <property type="molecule type" value="Genomic_DNA"/>
</dbReference>
<evidence type="ECO:0000313" key="3">
    <source>
        <dbReference type="Proteomes" id="UP000728032"/>
    </source>
</evidence>
<dbReference type="EMBL" id="OC934308">
    <property type="protein sequence ID" value="CAD7660175.1"/>
    <property type="molecule type" value="Genomic_DNA"/>
</dbReference>
<protein>
    <recommendedName>
        <fullName evidence="4">Palmitoyltransferase</fullName>
    </recommendedName>
</protein>
<dbReference type="OrthoDB" id="9909019at2759"/>
<keyword evidence="3" id="KW-1185">Reference proteome</keyword>
<evidence type="ECO:0008006" key="4">
    <source>
        <dbReference type="Google" id="ProtNLM"/>
    </source>
</evidence>
<organism evidence="2">
    <name type="scientific">Oppiella nova</name>
    <dbReference type="NCBI Taxonomy" id="334625"/>
    <lineage>
        <taxon>Eukaryota</taxon>
        <taxon>Metazoa</taxon>
        <taxon>Ecdysozoa</taxon>
        <taxon>Arthropoda</taxon>
        <taxon>Chelicerata</taxon>
        <taxon>Arachnida</taxon>
        <taxon>Acari</taxon>
        <taxon>Acariformes</taxon>
        <taxon>Sarcoptiformes</taxon>
        <taxon>Oribatida</taxon>
        <taxon>Brachypylina</taxon>
        <taxon>Oppioidea</taxon>
        <taxon>Oppiidae</taxon>
        <taxon>Oppiella</taxon>
    </lineage>
</organism>
<name>A0A7R9MHR1_9ACAR</name>
<keyword evidence="1" id="KW-0472">Membrane</keyword>
<sequence length="163" mass="18650">CSLWCYWQTIFTESPNVPEQTDCEGRRRLGERYASEHNLPVQCRTGDQMYRICAICWLIKPDRAHHCRNELPESGKYIILMLFAVSFMFAMSLSGLLGYHIILIIHNTSTIESFQKPVFLAGTNNNGYDQGNIGNGFTYEVGIKLPVQLYTQSDQIYIGIETN</sequence>
<evidence type="ECO:0000313" key="2">
    <source>
        <dbReference type="EMBL" id="CAD7660175.1"/>
    </source>
</evidence>
<keyword evidence="1" id="KW-1133">Transmembrane helix</keyword>
<keyword evidence="1" id="KW-0812">Transmembrane</keyword>
<feature type="non-terminal residue" evidence="2">
    <location>
        <position position="163"/>
    </location>
</feature>
<gene>
    <name evidence="2" type="ORF">ONB1V03_LOCUS16745</name>
</gene>
<feature type="transmembrane region" description="Helical" evidence="1">
    <location>
        <begin position="78"/>
        <end position="105"/>
    </location>
</feature>